<sequence length="150" mass="16916">MASYRQEIDGVTNASKVTPSIPHQKNDKRKSTNIIEDMVSTVTFEALVVIRSHPAPELPDILKECGIVLPKFLCRAIMIIVGLIVLFKYATSQVIPNDASRARATKNGHTLHCKILPKIGRASRKMGKIKRTSLIIPRRRRRDIESPQFF</sequence>
<protein>
    <submittedName>
        <fullName evidence="1">Uncharacterized protein</fullName>
    </submittedName>
</protein>
<reference evidence="1 2" key="1">
    <citation type="journal article" date="2021" name="Hortic Res">
        <title>Chromosome-scale assembly of the Dendrobium chrysotoxum genome enhances the understanding of orchid evolution.</title>
        <authorList>
            <person name="Zhang Y."/>
            <person name="Zhang G.Q."/>
            <person name="Zhang D."/>
            <person name="Liu X.D."/>
            <person name="Xu X.Y."/>
            <person name="Sun W.H."/>
            <person name="Yu X."/>
            <person name="Zhu X."/>
            <person name="Wang Z.W."/>
            <person name="Zhao X."/>
            <person name="Zhong W.Y."/>
            <person name="Chen H."/>
            <person name="Yin W.L."/>
            <person name="Huang T."/>
            <person name="Niu S.C."/>
            <person name="Liu Z.J."/>
        </authorList>
    </citation>
    <scope>NUCLEOTIDE SEQUENCE [LARGE SCALE GENOMIC DNA]</scope>
    <source>
        <strain evidence="1">Lindl</strain>
    </source>
</reference>
<keyword evidence="2" id="KW-1185">Reference proteome</keyword>
<accession>A0AAV7FJY6</accession>
<comment type="caution">
    <text evidence="1">The sequence shown here is derived from an EMBL/GenBank/DDBJ whole genome shotgun (WGS) entry which is preliminary data.</text>
</comment>
<gene>
    <name evidence="1" type="ORF">IEQ34_022000</name>
</gene>
<dbReference type="Proteomes" id="UP000775213">
    <property type="component" value="Unassembled WGS sequence"/>
</dbReference>
<proteinExistence type="predicted"/>
<organism evidence="1 2">
    <name type="scientific">Dendrobium chrysotoxum</name>
    <name type="common">Orchid</name>
    <dbReference type="NCBI Taxonomy" id="161865"/>
    <lineage>
        <taxon>Eukaryota</taxon>
        <taxon>Viridiplantae</taxon>
        <taxon>Streptophyta</taxon>
        <taxon>Embryophyta</taxon>
        <taxon>Tracheophyta</taxon>
        <taxon>Spermatophyta</taxon>
        <taxon>Magnoliopsida</taxon>
        <taxon>Liliopsida</taxon>
        <taxon>Asparagales</taxon>
        <taxon>Orchidaceae</taxon>
        <taxon>Epidendroideae</taxon>
        <taxon>Malaxideae</taxon>
        <taxon>Dendrobiinae</taxon>
        <taxon>Dendrobium</taxon>
    </lineage>
</organism>
<dbReference type="AlphaFoldDB" id="A0AAV7FJY6"/>
<name>A0AAV7FJY6_DENCH</name>
<dbReference type="EMBL" id="JAGFBR010000019">
    <property type="protein sequence ID" value="KAH0448200.1"/>
    <property type="molecule type" value="Genomic_DNA"/>
</dbReference>
<evidence type="ECO:0000313" key="1">
    <source>
        <dbReference type="EMBL" id="KAH0448200.1"/>
    </source>
</evidence>
<evidence type="ECO:0000313" key="2">
    <source>
        <dbReference type="Proteomes" id="UP000775213"/>
    </source>
</evidence>